<evidence type="ECO:0000256" key="2">
    <source>
        <dbReference type="ARBA" id="ARBA00022642"/>
    </source>
</evidence>
<dbReference type="GO" id="GO:0008936">
    <property type="term" value="F:nicotinamidase activity"/>
    <property type="evidence" value="ECO:0007669"/>
    <property type="project" value="UniProtKB-EC"/>
</dbReference>
<gene>
    <name evidence="9" type="primary">pncA</name>
    <name evidence="9" type="ORF">ENKNEFLB_02934</name>
</gene>
<evidence type="ECO:0000313" key="9">
    <source>
        <dbReference type="EMBL" id="QVT80535.1"/>
    </source>
</evidence>
<protein>
    <recommendedName>
        <fullName evidence="6">nicotinamidase</fullName>
        <ecNumber evidence="6">3.5.1.19</ecNumber>
    </recommendedName>
    <alternativeName>
        <fullName evidence="7">Nicotinamide deamidase</fullName>
    </alternativeName>
</protein>
<comment type="pathway">
    <text evidence="5">Cofactor biosynthesis; nicotinate biosynthesis; nicotinate from nicotinamide: step 1/1.</text>
</comment>
<accession>A0ABX8EJ46</accession>
<dbReference type="EC" id="3.5.1.19" evidence="6"/>
<dbReference type="PANTHER" id="PTHR11080">
    <property type="entry name" value="PYRAZINAMIDASE/NICOTINAMIDASE"/>
    <property type="match status" value="1"/>
</dbReference>
<dbReference type="InterPro" id="IPR052347">
    <property type="entry name" value="Isochorismatase_Nicotinamidase"/>
</dbReference>
<evidence type="ECO:0000256" key="5">
    <source>
        <dbReference type="ARBA" id="ARBA00037900"/>
    </source>
</evidence>
<keyword evidence="10" id="KW-1185">Reference proteome</keyword>
<dbReference type="RefSeq" id="WP_214056070.1">
    <property type="nucleotide sequence ID" value="NZ_CP075371.1"/>
</dbReference>
<sequence>MDTPSTAPRALVVVDVQVDFVEGGSLGVEGGHAVAEAVTHHLAAHRDAYALVAASRDWHEPHGTNGGHFAEPGTDPDFVDTWPAHCLRDEGGSDYAPGLDTAAVDVHLRKGVGEPAYSAFEAVDDDGRRLADLLRAAGVGDVDVVGIATDHCVRATVLDARREGFGVRLLDGLHAGVAPATTEAALGEMRAAGAVTGPWGPA</sequence>
<evidence type="ECO:0000256" key="6">
    <source>
        <dbReference type="ARBA" id="ARBA00039017"/>
    </source>
</evidence>
<evidence type="ECO:0000313" key="10">
    <source>
        <dbReference type="Proteomes" id="UP000679307"/>
    </source>
</evidence>
<dbReference type="SUPFAM" id="SSF52499">
    <property type="entry name" value="Isochorismatase-like hydrolases"/>
    <property type="match status" value="1"/>
</dbReference>
<dbReference type="Proteomes" id="UP000679307">
    <property type="component" value="Chromosome"/>
</dbReference>
<comment type="similarity">
    <text evidence="1">Belongs to the isochorismatase family.</text>
</comment>
<organism evidence="9 10">
    <name type="scientific">Nocardioides aquaticus</name>
    <dbReference type="NCBI Taxonomy" id="160826"/>
    <lineage>
        <taxon>Bacteria</taxon>
        <taxon>Bacillati</taxon>
        <taxon>Actinomycetota</taxon>
        <taxon>Actinomycetes</taxon>
        <taxon>Propionibacteriales</taxon>
        <taxon>Nocardioidaceae</taxon>
        <taxon>Nocardioides</taxon>
    </lineage>
</organism>
<keyword evidence="3" id="KW-0479">Metal-binding</keyword>
<evidence type="ECO:0000256" key="1">
    <source>
        <dbReference type="ARBA" id="ARBA00006336"/>
    </source>
</evidence>
<evidence type="ECO:0000256" key="3">
    <source>
        <dbReference type="ARBA" id="ARBA00022723"/>
    </source>
</evidence>
<keyword evidence="2" id="KW-0662">Pyridine nucleotide biosynthesis</keyword>
<feature type="domain" description="Isochorismatase-like" evidence="8">
    <location>
        <begin position="10"/>
        <end position="195"/>
    </location>
</feature>
<reference evidence="9 10" key="1">
    <citation type="submission" date="2021-05" db="EMBL/GenBank/DDBJ databases">
        <title>Complete genome of Nocardioides aquaticus KCTC 9944T isolated from meromictic and hypersaline Ekho Lake, Antarctica.</title>
        <authorList>
            <person name="Hwang K."/>
            <person name="Kim K.M."/>
            <person name="Choe H."/>
        </authorList>
    </citation>
    <scope>NUCLEOTIDE SEQUENCE [LARGE SCALE GENOMIC DNA]</scope>
    <source>
        <strain evidence="9 10">KCTC 9944</strain>
    </source>
</reference>
<dbReference type="Pfam" id="PF00857">
    <property type="entry name" value="Isochorismatase"/>
    <property type="match status" value="1"/>
</dbReference>
<dbReference type="InterPro" id="IPR000868">
    <property type="entry name" value="Isochorismatase-like_dom"/>
</dbReference>
<dbReference type="PANTHER" id="PTHR11080:SF2">
    <property type="entry name" value="LD05707P"/>
    <property type="match status" value="1"/>
</dbReference>
<dbReference type="Gene3D" id="3.40.50.850">
    <property type="entry name" value="Isochorismatase-like"/>
    <property type="match status" value="1"/>
</dbReference>
<evidence type="ECO:0000256" key="4">
    <source>
        <dbReference type="ARBA" id="ARBA00022801"/>
    </source>
</evidence>
<name>A0ABX8EJ46_9ACTN</name>
<evidence type="ECO:0000256" key="7">
    <source>
        <dbReference type="ARBA" id="ARBA00043224"/>
    </source>
</evidence>
<dbReference type="EMBL" id="CP075371">
    <property type="protein sequence ID" value="QVT80535.1"/>
    <property type="molecule type" value="Genomic_DNA"/>
</dbReference>
<dbReference type="InterPro" id="IPR036380">
    <property type="entry name" value="Isochorismatase-like_sf"/>
</dbReference>
<keyword evidence="4 9" id="KW-0378">Hydrolase</keyword>
<proteinExistence type="inferred from homology"/>
<evidence type="ECO:0000259" key="8">
    <source>
        <dbReference type="Pfam" id="PF00857"/>
    </source>
</evidence>